<gene>
    <name evidence="1" type="ORF">BIW11_08624</name>
</gene>
<protein>
    <submittedName>
        <fullName evidence="1">Uncharacterized protein</fullName>
    </submittedName>
</protein>
<evidence type="ECO:0000313" key="1">
    <source>
        <dbReference type="EMBL" id="OQR75143.1"/>
    </source>
</evidence>
<dbReference type="AlphaFoldDB" id="A0A1V9XP08"/>
<organism evidence="1 2">
    <name type="scientific">Tropilaelaps mercedesae</name>
    <dbReference type="NCBI Taxonomy" id="418985"/>
    <lineage>
        <taxon>Eukaryota</taxon>
        <taxon>Metazoa</taxon>
        <taxon>Ecdysozoa</taxon>
        <taxon>Arthropoda</taxon>
        <taxon>Chelicerata</taxon>
        <taxon>Arachnida</taxon>
        <taxon>Acari</taxon>
        <taxon>Parasitiformes</taxon>
        <taxon>Mesostigmata</taxon>
        <taxon>Gamasina</taxon>
        <taxon>Dermanyssoidea</taxon>
        <taxon>Laelapidae</taxon>
        <taxon>Tropilaelaps</taxon>
    </lineage>
</organism>
<accession>A0A1V9XP08</accession>
<reference evidence="1 2" key="1">
    <citation type="journal article" date="2017" name="Gigascience">
        <title>Draft genome of the honey bee ectoparasitic mite, Tropilaelaps mercedesae, is shaped by the parasitic life history.</title>
        <authorList>
            <person name="Dong X."/>
            <person name="Armstrong S.D."/>
            <person name="Xia D."/>
            <person name="Makepeace B.L."/>
            <person name="Darby A.C."/>
            <person name="Kadowaki T."/>
        </authorList>
    </citation>
    <scope>NUCLEOTIDE SEQUENCE [LARGE SCALE GENOMIC DNA]</scope>
    <source>
        <strain evidence="1">Wuxi-XJTLU</strain>
    </source>
</reference>
<proteinExistence type="predicted"/>
<dbReference type="Proteomes" id="UP000192247">
    <property type="component" value="Unassembled WGS sequence"/>
</dbReference>
<sequence length="77" mass="8301">MVPFCQGGPWRPVCRAAPFNGAGITDDGPFNYALNVMLSAGQVAAKYLHILALTVFALDGMLSELYLSALGHNRYQV</sequence>
<dbReference type="InParanoid" id="A0A1V9XP08"/>
<name>A0A1V9XP08_9ACAR</name>
<dbReference type="EMBL" id="MNPL01006785">
    <property type="protein sequence ID" value="OQR75143.1"/>
    <property type="molecule type" value="Genomic_DNA"/>
</dbReference>
<evidence type="ECO:0000313" key="2">
    <source>
        <dbReference type="Proteomes" id="UP000192247"/>
    </source>
</evidence>
<keyword evidence="2" id="KW-1185">Reference proteome</keyword>
<comment type="caution">
    <text evidence="1">The sequence shown here is derived from an EMBL/GenBank/DDBJ whole genome shotgun (WGS) entry which is preliminary data.</text>
</comment>